<accession>A0A8J3WF98</accession>
<dbReference type="PROSITE" id="PS51318">
    <property type="entry name" value="TAT"/>
    <property type="match status" value="1"/>
</dbReference>
<dbReference type="SUPFAM" id="SSF48452">
    <property type="entry name" value="TPR-like"/>
    <property type="match status" value="1"/>
</dbReference>
<organism evidence="1 2">
    <name type="scientific">Planobispora rosea</name>
    <dbReference type="NCBI Taxonomy" id="35762"/>
    <lineage>
        <taxon>Bacteria</taxon>
        <taxon>Bacillati</taxon>
        <taxon>Actinomycetota</taxon>
        <taxon>Actinomycetes</taxon>
        <taxon>Streptosporangiales</taxon>
        <taxon>Streptosporangiaceae</taxon>
        <taxon>Planobispora</taxon>
    </lineage>
</organism>
<dbReference type="AlphaFoldDB" id="A0A8J3WF98"/>
<evidence type="ECO:0000313" key="1">
    <source>
        <dbReference type="EMBL" id="GIH87904.1"/>
    </source>
</evidence>
<dbReference type="RefSeq" id="WP_068923613.1">
    <property type="nucleotide sequence ID" value="NZ_BMQP01000046.1"/>
</dbReference>
<evidence type="ECO:0000313" key="2">
    <source>
        <dbReference type="Proteomes" id="UP000655044"/>
    </source>
</evidence>
<dbReference type="InterPro" id="IPR011990">
    <property type="entry name" value="TPR-like_helical_dom_sf"/>
</dbReference>
<name>A0A8J3WF98_PLARO</name>
<dbReference type="Proteomes" id="UP000655044">
    <property type="component" value="Unassembled WGS sequence"/>
</dbReference>
<reference evidence="1" key="1">
    <citation type="submission" date="2021-01" db="EMBL/GenBank/DDBJ databases">
        <title>Whole genome shotgun sequence of Planobispora rosea NBRC 15558.</title>
        <authorList>
            <person name="Komaki H."/>
            <person name="Tamura T."/>
        </authorList>
    </citation>
    <scope>NUCLEOTIDE SEQUENCE</scope>
    <source>
        <strain evidence="1">NBRC 15558</strain>
    </source>
</reference>
<dbReference type="Gene3D" id="1.25.40.10">
    <property type="entry name" value="Tetratricopeptide repeat domain"/>
    <property type="match status" value="1"/>
</dbReference>
<gene>
    <name evidence="1" type="ORF">Pro02_63120</name>
</gene>
<dbReference type="Pfam" id="PF13432">
    <property type="entry name" value="TPR_16"/>
    <property type="match status" value="1"/>
</dbReference>
<comment type="caution">
    <text evidence="1">The sequence shown here is derived from an EMBL/GenBank/DDBJ whole genome shotgun (WGS) entry which is preliminary data.</text>
</comment>
<dbReference type="EMBL" id="BOOI01000069">
    <property type="protein sequence ID" value="GIH87904.1"/>
    <property type="molecule type" value="Genomic_DNA"/>
</dbReference>
<evidence type="ECO:0008006" key="3">
    <source>
        <dbReference type="Google" id="ProtNLM"/>
    </source>
</evidence>
<protein>
    <recommendedName>
        <fullName evidence="3">Tetratricopeptide repeat protein</fullName>
    </recommendedName>
</protein>
<dbReference type="OrthoDB" id="3449821at2"/>
<proteinExistence type="predicted"/>
<sequence length="439" mass="47740">MADDRRWNRRSLLRGAAVVAGAAATVPLLGEAATALAGSGEAATALVGSGDADALFRAGKFEQAGRAYEEILRKDPDNVHAARRRGYVGLLSNRFPDAEKYLKTALKLAPDDKDANGLLADCYTRQDEFPLAAPHWRAAGEESYAKLFAAFRGEPYRIHGDIARVRWQQMDPMPLLEASLNGGPPISLSFYTRVGQLAVSQKAAKQAGLVAVTVDKFEYQGRTMTYWSGILDSFKLGGIELRNIPVAWSDAQDDPGSGDGMIGTWILYHFLTTIDYAGRSLILRPRTPETARKARAAAERSGAEPLPLWLAHEHLLFSRGSVAGSGERVVALNIGGTGEMAAGMTEETARRLRIRTDYDRPVETSAGGRFLTAYPCYPREVRLGNAAANDVYCYAGGPGAPAREGFDVLAHFSHSFYKPYNVTLDFTDMRVYIARGEAA</sequence>
<dbReference type="InterPro" id="IPR006311">
    <property type="entry name" value="TAT_signal"/>
</dbReference>
<keyword evidence="2" id="KW-1185">Reference proteome</keyword>